<dbReference type="Proteomes" id="UP000799324">
    <property type="component" value="Unassembled WGS sequence"/>
</dbReference>
<proteinExistence type="predicted"/>
<organism evidence="1 2">
    <name type="scientific">Lophiostoma macrostomum CBS 122681</name>
    <dbReference type="NCBI Taxonomy" id="1314788"/>
    <lineage>
        <taxon>Eukaryota</taxon>
        <taxon>Fungi</taxon>
        <taxon>Dikarya</taxon>
        <taxon>Ascomycota</taxon>
        <taxon>Pezizomycotina</taxon>
        <taxon>Dothideomycetes</taxon>
        <taxon>Pleosporomycetidae</taxon>
        <taxon>Pleosporales</taxon>
        <taxon>Lophiostomataceae</taxon>
        <taxon>Lophiostoma</taxon>
    </lineage>
</organism>
<protein>
    <submittedName>
        <fullName evidence="1">Uncharacterized protein</fullName>
    </submittedName>
</protein>
<accession>A0A6A6TLX3</accession>
<sequence>MQVWEKAHAPACCNIKTGFDPFNICQWSLYVHVQRGQPYPAYCMLGSSPRDLYKDLDDVVGLAYMHAILPSLRSRSTSRVAQGRQCLYKLIQSFLIPPINLATYLPSRVWLACCLLPDTSVLSSHCPRHFENEVVTRQYTIRDILAHHACQGVLP</sequence>
<dbReference type="EMBL" id="MU004297">
    <property type="protein sequence ID" value="KAF2660830.1"/>
    <property type="molecule type" value="Genomic_DNA"/>
</dbReference>
<reference evidence="1" key="1">
    <citation type="journal article" date="2020" name="Stud. Mycol.">
        <title>101 Dothideomycetes genomes: a test case for predicting lifestyles and emergence of pathogens.</title>
        <authorList>
            <person name="Haridas S."/>
            <person name="Albert R."/>
            <person name="Binder M."/>
            <person name="Bloem J."/>
            <person name="Labutti K."/>
            <person name="Salamov A."/>
            <person name="Andreopoulos B."/>
            <person name="Baker S."/>
            <person name="Barry K."/>
            <person name="Bills G."/>
            <person name="Bluhm B."/>
            <person name="Cannon C."/>
            <person name="Castanera R."/>
            <person name="Culley D."/>
            <person name="Daum C."/>
            <person name="Ezra D."/>
            <person name="Gonzalez J."/>
            <person name="Henrissat B."/>
            <person name="Kuo A."/>
            <person name="Liang C."/>
            <person name="Lipzen A."/>
            <person name="Lutzoni F."/>
            <person name="Magnuson J."/>
            <person name="Mondo S."/>
            <person name="Nolan M."/>
            <person name="Ohm R."/>
            <person name="Pangilinan J."/>
            <person name="Park H.-J."/>
            <person name="Ramirez L."/>
            <person name="Alfaro M."/>
            <person name="Sun H."/>
            <person name="Tritt A."/>
            <person name="Yoshinaga Y."/>
            <person name="Zwiers L.-H."/>
            <person name="Turgeon B."/>
            <person name="Goodwin S."/>
            <person name="Spatafora J."/>
            <person name="Crous P."/>
            <person name="Grigoriev I."/>
        </authorList>
    </citation>
    <scope>NUCLEOTIDE SEQUENCE</scope>
    <source>
        <strain evidence="1">CBS 122681</strain>
    </source>
</reference>
<dbReference type="AlphaFoldDB" id="A0A6A6TLX3"/>
<gene>
    <name evidence="1" type="ORF">K491DRAFT_17595</name>
</gene>
<evidence type="ECO:0000313" key="1">
    <source>
        <dbReference type="EMBL" id="KAF2660830.1"/>
    </source>
</evidence>
<evidence type="ECO:0000313" key="2">
    <source>
        <dbReference type="Proteomes" id="UP000799324"/>
    </source>
</evidence>
<keyword evidence="2" id="KW-1185">Reference proteome</keyword>
<name>A0A6A6TLX3_9PLEO</name>